<feature type="chain" id="PRO_5019301901" evidence="1">
    <location>
        <begin position="31"/>
        <end position="553"/>
    </location>
</feature>
<dbReference type="Pfam" id="PF01547">
    <property type="entry name" value="SBP_bac_1"/>
    <property type="match status" value="1"/>
</dbReference>
<sequence length="553" mass="62832">MNRQKEKRRRCRLLLLPGLMLLALGTTACATSGGDSSTAKPKPRIKVSVYDRVNVPSSEGSIVNNKITRWINEAGPVDVEFVPVLRTQSEQKLNGLFAAGEAPDLIMEYAPQIKNTLIDQGLLRPVDDMIEQYSTTYKERLQRYPILRKAGTGEDGRLYQFGRINETVPMRAAFIRTDWLERLQLDIPQTTEELFQVAKAFTEQDPDGNGKRDTYGIALAGTPGVVIDEMFGLIYPDYVVRDGELVHGWDNIEAVTAFKKRVYDEGLADREFWNDKNGYRARQDFLRGRIGIYLDQFNVPTAFYNDFYVRLKRNVPDARLTVIPYPVTPVGQFNPVFVNPVQMTGVVNAATRNPKAVMQYVDFAVSEQFMKTMYFGFAGIHHTVAPNGCPKLIGMEKWRTEFNYGVGDFGMLTSPTLAGRCYFGTEKLDEKEPLQREVQKMFELNSSYVNFALETAGPTHAEQMPRLPQDLQGIVNQLTGVVGTDGDLWLKAILTPNYSPEEARKEAEALWEQAGGKKVDEWYRNFYAHDRDQAIMTKDIYQLFREQRATRGK</sequence>
<dbReference type="RefSeq" id="WP_126142231.1">
    <property type="nucleotide sequence ID" value="NZ_RXHU01000043.1"/>
</dbReference>
<name>A0A430JCJ6_9BACL</name>
<comment type="caution">
    <text evidence="2">The sequence shown here is derived from an EMBL/GenBank/DDBJ whole genome shotgun (WGS) entry which is preliminary data.</text>
</comment>
<keyword evidence="1" id="KW-0732">Signal</keyword>
<dbReference type="InterPro" id="IPR050490">
    <property type="entry name" value="Bact_solute-bd_prot1"/>
</dbReference>
<evidence type="ECO:0000313" key="3">
    <source>
        <dbReference type="Proteomes" id="UP000276128"/>
    </source>
</evidence>
<dbReference type="Gene3D" id="3.40.190.10">
    <property type="entry name" value="Periplasmic binding protein-like II"/>
    <property type="match status" value="2"/>
</dbReference>
<organism evidence="2 3">
    <name type="scientific">Paenibacillus whitsoniae</name>
    <dbReference type="NCBI Taxonomy" id="2496558"/>
    <lineage>
        <taxon>Bacteria</taxon>
        <taxon>Bacillati</taxon>
        <taxon>Bacillota</taxon>
        <taxon>Bacilli</taxon>
        <taxon>Bacillales</taxon>
        <taxon>Paenibacillaceae</taxon>
        <taxon>Paenibacillus</taxon>
    </lineage>
</organism>
<dbReference type="AlphaFoldDB" id="A0A430JCJ6"/>
<dbReference type="Proteomes" id="UP000276128">
    <property type="component" value="Unassembled WGS sequence"/>
</dbReference>
<dbReference type="PANTHER" id="PTHR43649:SF12">
    <property type="entry name" value="DIACETYLCHITOBIOSE BINDING PROTEIN DASA"/>
    <property type="match status" value="1"/>
</dbReference>
<protein>
    <submittedName>
        <fullName evidence="2">Extracellular solute-binding protein</fullName>
    </submittedName>
</protein>
<proteinExistence type="predicted"/>
<dbReference type="OrthoDB" id="2506821at2"/>
<keyword evidence="3" id="KW-1185">Reference proteome</keyword>
<evidence type="ECO:0000256" key="1">
    <source>
        <dbReference type="SAM" id="SignalP"/>
    </source>
</evidence>
<dbReference type="SUPFAM" id="SSF53850">
    <property type="entry name" value="Periplasmic binding protein-like II"/>
    <property type="match status" value="1"/>
</dbReference>
<dbReference type="InterPro" id="IPR006059">
    <property type="entry name" value="SBP"/>
</dbReference>
<dbReference type="EMBL" id="RXHU01000043">
    <property type="protein sequence ID" value="RTE08758.1"/>
    <property type="molecule type" value="Genomic_DNA"/>
</dbReference>
<gene>
    <name evidence="2" type="ORF">EJQ19_15955</name>
</gene>
<feature type="signal peptide" evidence="1">
    <location>
        <begin position="1"/>
        <end position="30"/>
    </location>
</feature>
<dbReference type="PANTHER" id="PTHR43649">
    <property type="entry name" value="ARABINOSE-BINDING PROTEIN-RELATED"/>
    <property type="match status" value="1"/>
</dbReference>
<accession>A0A430JCJ6</accession>
<reference evidence="2 3" key="1">
    <citation type="submission" date="2018-12" db="EMBL/GenBank/DDBJ databases">
        <title>Bacillus ochoae sp. nov., Paenibacillus whitsoniae sp. nov., Paenibacillus spiritus sp. nov. Isolated from the Mars Exploration Rover during spacecraft assembly.</title>
        <authorList>
            <person name="Seuylemezian A."/>
            <person name="Vaishampayan P."/>
        </authorList>
    </citation>
    <scope>NUCLEOTIDE SEQUENCE [LARGE SCALE GENOMIC DNA]</scope>
    <source>
        <strain evidence="2 3">MER 54</strain>
    </source>
</reference>
<dbReference type="PROSITE" id="PS51257">
    <property type="entry name" value="PROKAR_LIPOPROTEIN"/>
    <property type="match status" value="1"/>
</dbReference>
<evidence type="ECO:0000313" key="2">
    <source>
        <dbReference type="EMBL" id="RTE08758.1"/>
    </source>
</evidence>